<keyword evidence="1" id="KW-0175">Coiled coil</keyword>
<dbReference type="GO" id="GO:0070042">
    <property type="term" value="F:rRNA (uridine-N3-)-methyltransferase activity"/>
    <property type="evidence" value="ECO:0007669"/>
    <property type="project" value="InterPro"/>
</dbReference>
<dbReference type="PANTHER" id="PTHR11538">
    <property type="entry name" value="PHENYLALANYL-TRNA SYNTHETASE"/>
    <property type="match status" value="1"/>
</dbReference>
<dbReference type="AlphaFoldDB" id="A0AAW1XLZ1"/>
<organism evidence="3 4">
    <name type="scientific">Rubus argutus</name>
    <name type="common">Southern blackberry</name>
    <dbReference type="NCBI Taxonomy" id="59490"/>
    <lineage>
        <taxon>Eukaryota</taxon>
        <taxon>Viridiplantae</taxon>
        <taxon>Streptophyta</taxon>
        <taxon>Embryophyta</taxon>
        <taxon>Tracheophyta</taxon>
        <taxon>Spermatophyta</taxon>
        <taxon>Magnoliopsida</taxon>
        <taxon>eudicotyledons</taxon>
        <taxon>Gunneridae</taxon>
        <taxon>Pentapetalae</taxon>
        <taxon>rosids</taxon>
        <taxon>fabids</taxon>
        <taxon>Rosales</taxon>
        <taxon>Rosaceae</taxon>
        <taxon>Rosoideae</taxon>
        <taxon>Rosoideae incertae sedis</taxon>
        <taxon>Rubus</taxon>
    </lineage>
</organism>
<dbReference type="InterPro" id="IPR019446">
    <property type="entry name" value="BMT5-like"/>
</dbReference>
<dbReference type="Pfam" id="PF10354">
    <property type="entry name" value="BMT5-like"/>
    <property type="match status" value="1"/>
</dbReference>
<dbReference type="Proteomes" id="UP001457282">
    <property type="component" value="Unassembled WGS sequence"/>
</dbReference>
<dbReference type="GO" id="GO:0005737">
    <property type="term" value="C:cytoplasm"/>
    <property type="evidence" value="ECO:0007669"/>
    <property type="project" value="TreeGrafter"/>
</dbReference>
<evidence type="ECO:0000313" key="4">
    <source>
        <dbReference type="Proteomes" id="UP001457282"/>
    </source>
</evidence>
<dbReference type="GO" id="GO:0070475">
    <property type="term" value="P:rRNA base methylation"/>
    <property type="evidence" value="ECO:0007669"/>
    <property type="project" value="InterPro"/>
</dbReference>
<sequence>MIMDRELEGLSKELERLIKELKRLRKELERLVKPLQRVTLARQLETLVKKFDRLFKKFERLFKQFERLAKQLKGGRIKHYSSSQKILLVGEGDFSFALCLARAFGSAENMVATSLDSRGSLMRNYSKAMTNLLELETRGCKIFHEVDACVMSYHSDLFFMRFDRIIYNFPHAGYMNGSSSSERSTSQIWCHQNLVRHFFISALAMLTTDGEIHVTHKTSFPFSEWKIVKIAQDVGLYLVSEERFSLLDYPGYENKRGAGICDQTFPVGMSSTFRFAKNYLYY</sequence>
<reference evidence="3 4" key="1">
    <citation type="journal article" date="2023" name="G3 (Bethesda)">
        <title>A chromosome-length genome assembly and annotation of blackberry (Rubus argutus, cv. 'Hillquist').</title>
        <authorList>
            <person name="Bruna T."/>
            <person name="Aryal R."/>
            <person name="Dudchenko O."/>
            <person name="Sargent D.J."/>
            <person name="Mead D."/>
            <person name="Buti M."/>
            <person name="Cavallini A."/>
            <person name="Hytonen T."/>
            <person name="Andres J."/>
            <person name="Pham M."/>
            <person name="Weisz D."/>
            <person name="Mascagni F."/>
            <person name="Usai G."/>
            <person name="Natali L."/>
            <person name="Bassil N."/>
            <person name="Fernandez G.E."/>
            <person name="Lomsadze A."/>
            <person name="Armour M."/>
            <person name="Olukolu B."/>
            <person name="Poorten T."/>
            <person name="Britton C."/>
            <person name="Davik J."/>
            <person name="Ashrafi H."/>
            <person name="Aiden E.L."/>
            <person name="Borodovsky M."/>
            <person name="Worthington M."/>
        </authorList>
    </citation>
    <scope>NUCLEOTIDE SEQUENCE [LARGE SCALE GENOMIC DNA]</scope>
    <source>
        <strain evidence="3">PI 553951</strain>
    </source>
</reference>
<dbReference type="PANTHER" id="PTHR11538:SF89">
    <property type="entry name" value="PROTEIN, PUTATIVE (DUF2431)-RELATED"/>
    <property type="match status" value="1"/>
</dbReference>
<evidence type="ECO:0000256" key="1">
    <source>
        <dbReference type="SAM" id="Coils"/>
    </source>
</evidence>
<protein>
    <recommendedName>
        <fullName evidence="2">25S rRNA (uridine-N(3))-methyltransferase BMT5-like domain-containing protein</fullName>
    </recommendedName>
</protein>
<proteinExistence type="predicted"/>
<feature type="domain" description="25S rRNA (uridine-N(3))-methyltransferase BMT5-like" evidence="2">
    <location>
        <begin position="87"/>
        <end position="256"/>
    </location>
</feature>
<gene>
    <name evidence="3" type="ORF">M0R45_014206</name>
</gene>
<keyword evidence="4" id="KW-1185">Reference proteome</keyword>
<evidence type="ECO:0000259" key="2">
    <source>
        <dbReference type="Pfam" id="PF10354"/>
    </source>
</evidence>
<accession>A0AAW1XLZ1</accession>
<evidence type="ECO:0000313" key="3">
    <source>
        <dbReference type="EMBL" id="KAK9937413.1"/>
    </source>
</evidence>
<name>A0AAW1XLZ1_RUBAR</name>
<dbReference type="EMBL" id="JBEDUW010000003">
    <property type="protein sequence ID" value="KAK9937413.1"/>
    <property type="molecule type" value="Genomic_DNA"/>
</dbReference>
<feature type="coiled-coil region" evidence="1">
    <location>
        <begin position="4"/>
        <end position="38"/>
    </location>
</feature>
<comment type="caution">
    <text evidence="3">The sequence shown here is derived from an EMBL/GenBank/DDBJ whole genome shotgun (WGS) entry which is preliminary data.</text>
</comment>